<feature type="transmembrane region" description="Helical" evidence="10">
    <location>
        <begin position="31"/>
        <end position="56"/>
    </location>
</feature>
<dbReference type="SUPFAM" id="SSF56176">
    <property type="entry name" value="FAD-binding/transporter-associated domain-like"/>
    <property type="match status" value="1"/>
</dbReference>
<dbReference type="InterPro" id="IPR002550">
    <property type="entry name" value="CNNM"/>
</dbReference>
<feature type="domain" description="CNNM transmembrane" evidence="12">
    <location>
        <begin position="27"/>
        <end position="228"/>
    </location>
</feature>
<evidence type="ECO:0000256" key="8">
    <source>
        <dbReference type="PROSITE-ProRule" id="PRU00703"/>
    </source>
</evidence>
<reference evidence="13 16" key="2">
    <citation type="submission" date="2019-11" db="EMBL/GenBank/DDBJ databases">
        <title>Green- and brown-colored morphotypes of Chlorobia in the stratified aquatic ecosystems of Kandalaksha Gulf (White Sea): A model for study of the accessory genome evolution.</title>
        <authorList>
            <person name="Grouzdev D.S."/>
        </authorList>
    </citation>
    <scope>NUCLEOTIDE SEQUENCE [LARGE SCALE GENOMIC DNA]</scope>
    <source>
        <strain evidence="13 16">ZM</strain>
    </source>
</reference>
<keyword evidence="5 9" id="KW-1133">Transmembrane helix</keyword>
<evidence type="ECO:0000256" key="5">
    <source>
        <dbReference type="ARBA" id="ARBA00022989"/>
    </source>
</evidence>
<dbReference type="Gene3D" id="3.30.465.10">
    <property type="match status" value="1"/>
</dbReference>
<dbReference type="AlphaFoldDB" id="A0A432AUD9"/>
<keyword evidence="16" id="KW-1185">Reference proteome</keyword>
<evidence type="ECO:0000313" key="15">
    <source>
        <dbReference type="Proteomes" id="UP000279908"/>
    </source>
</evidence>
<dbReference type="InterPro" id="IPR016169">
    <property type="entry name" value="FAD-bd_PCMH_sub2"/>
</dbReference>
<evidence type="ECO:0000256" key="2">
    <source>
        <dbReference type="ARBA" id="ARBA00022475"/>
    </source>
</evidence>
<dbReference type="InterPro" id="IPR036318">
    <property type="entry name" value="FAD-bd_PCMH-like_sf"/>
</dbReference>
<dbReference type="InterPro" id="IPR044751">
    <property type="entry name" value="Ion_transp-like_CBS"/>
</dbReference>
<feature type="transmembrane region" description="Helical" evidence="10">
    <location>
        <begin position="127"/>
        <end position="148"/>
    </location>
</feature>
<dbReference type="Proteomes" id="UP000279908">
    <property type="component" value="Unassembled WGS sequence"/>
</dbReference>
<dbReference type="SMART" id="SM01091">
    <property type="entry name" value="CorC_HlyC"/>
    <property type="match status" value="1"/>
</dbReference>
<dbReference type="InterPro" id="IPR005170">
    <property type="entry name" value="Transptr-assoc_dom"/>
</dbReference>
<evidence type="ECO:0000259" key="11">
    <source>
        <dbReference type="PROSITE" id="PS51371"/>
    </source>
</evidence>
<evidence type="ECO:0000256" key="9">
    <source>
        <dbReference type="PROSITE-ProRule" id="PRU01193"/>
    </source>
</evidence>
<dbReference type="EMBL" id="WUBZ01000001">
    <property type="protein sequence ID" value="MWV53565.1"/>
    <property type="molecule type" value="Genomic_DNA"/>
</dbReference>
<keyword evidence="4" id="KW-0677">Repeat</keyword>
<dbReference type="InterPro" id="IPR046342">
    <property type="entry name" value="CBS_dom_sf"/>
</dbReference>
<feature type="domain" description="CBS" evidence="11">
    <location>
        <begin position="314"/>
        <end position="373"/>
    </location>
</feature>
<evidence type="ECO:0000256" key="10">
    <source>
        <dbReference type="SAM" id="Phobius"/>
    </source>
</evidence>
<dbReference type="Pfam" id="PF01595">
    <property type="entry name" value="CNNM"/>
    <property type="match status" value="1"/>
</dbReference>
<feature type="transmembrane region" description="Helical" evidence="10">
    <location>
        <begin position="95"/>
        <end position="121"/>
    </location>
</feature>
<comment type="subcellular location">
    <subcellularLocation>
        <location evidence="1">Cell membrane</location>
        <topology evidence="1">Multi-pass membrane protein</topology>
    </subcellularLocation>
</comment>
<dbReference type="EMBL" id="RXYK01000007">
    <property type="protein sequence ID" value="RTY37852.1"/>
    <property type="molecule type" value="Genomic_DNA"/>
</dbReference>
<dbReference type="Pfam" id="PF00571">
    <property type="entry name" value="CBS"/>
    <property type="match status" value="1"/>
</dbReference>
<keyword evidence="7 9" id="KW-0472">Membrane</keyword>
<dbReference type="SUPFAM" id="SSF54631">
    <property type="entry name" value="CBS-domain pair"/>
    <property type="match status" value="1"/>
</dbReference>
<reference evidence="14 15" key="1">
    <citation type="submission" date="2018-12" db="EMBL/GenBank/DDBJ databases">
        <authorList>
            <person name="Lunina O.N."/>
            <person name="Grouzdev D.S."/>
            <person name="Gorlenko V.M."/>
            <person name="Savvichev A.S."/>
        </authorList>
    </citation>
    <scope>NUCLEOTIDE SEQUENCE [LARGE SCALE GENOMIC DNA]</scope>
    <source>
        <strain evidence="14 15">BrKhr-17</strain>
    </source>
</reference>
<dbReference type="Gene3D" id="3.10.580.10">
    <property type="entry name" value="CBS-domain"/>
    <property type="match status" value="1"/>
</dbReference>
<dbReference type="PANTHER" id="PTHR43099">
    <property type="entry name" value="UPF0053 PROTEIN YRKA"/>
    <property type="match status" value="1"/>
</dbReference>
<evidence type="ECO:0000313" key="13">
    <source>
        <dbReference type="EMBL" id="MWV53565.1"/>
    </source>
</evidence>
<dbReference type="InterPro" id="IPR051676">
    <property type="entry name" value="UPF0053_domain"/>
</dbReference>
<dbReference type="PROSITE" id="PS51846">
    <property type="entry name" value="CNNM"/>
    <property type="match status" value="1"/>
</dbReference>
<accession>A0A432AUD9</accession>
<dbReference type="GO" id="GO:0005886">
    <property type="term" value="C:plasma membrane"/>
    <property type="evidence" value="ECO:0007669"/>
    <property type="project" value="UniProtKB-SubCell"/>
</dbReference>
<protein>
    <submittedName>
        <fullName evidence="13">DUF21 domain-containing protein</fullName>
    </submittedName>
    <submittedName>
        <fullName evidence="14">HlyC/CorC family transporter</fullName>
    </submittedName>
</protein>
<dbReference type="CDD" id="cd04590">
    <property type="entry name" value="CBS_pair_CorC_HlyC_assoc"/>
    <property type="match status" value="1"/>
</dbReference>
<dbReference type="Proteomes" id="UP000489351">
    <property type="component" value="Unassembled WGS sequence"/>
</dbReference>
<keyword evidence="3 9" id="KW-0812">Transmembrane</keyword>
<keyword evidence="2" id="KW-1003">Cell membrane</keyword>
<evidence type="ECO:0000256" key="6">
    <source>
        <dbReference type="ARBA" id="ARBA00023122"/>
    </source>
</evidence>
<evidence type="ECO:0000256" key="1">
    <source>
        <dbReference type="ARBA" id="ARBA00004651"/>
    </source>
</evidence>
<proteinExistence type="predicted"/>
<evidence type="ECO:0000313" key="14">
    <source>
        <dbReference type="EMBL" id="RTY37852.1"/>
    </source>
</evidence>
<evidence type="ECO:0000259" key="12">
    <source>
        <dbReference type="PROSITE" id="PS51846"/>
    </source>
</evidence>
<organism evidence="14 15">
    <name type="scientific">Chlorobium phaeovibrioides</name>
    <dbReference type="NCBI Taxonomy" id="1094"/>
    <lineage>
        <taxon>Bacteria</taxon>
        <taxon>Pseudomonadati</taxon>
        <taxon>Chlorobiota</taxon>
        <taxon>Chlorobiia</taxon>
        <taxon>Chlorobiales</taxon>
        <taxon>Chlorobiaceae</taxon>
        <taxon>Chlorobium/Pelodictyon group</taxon>
        <taxon>Chlorobium</taxon>
    </lineage>
</organism>
<dbReference type="InterPro" id="IPR000644">
    <property type="entry name" value="CBS_dom"/>
</dbReference>
<evidence type="ECO:0000256" key="4">
    <source>
        <dbReference type="ARBA" id="ARBA00022737"/>
    </source>
</evidence>
<dbReference type="PROSITE" id="PS51371">
    <property type="entry name" value="CBS"/>
    <property type="match status" value="1"/>
</dbReference>
<gene>
    <name evidence="14" type="ORF">EKD02_06015</name>
    <name evidence="13" type="ORF">GJ685_00625</name>
</gene>
<dbReference type="Pfam" id="PF03471">
    <property type="entry name" value="CorC_HlyC"/>
    <property type="match status" value="1"/>
</dbReference>
<sequence length="478" mass="52163">MPILPATGINSGELCLTMPGFFNLMNTMDSYLLEAVILFSLIAANGFFSMAEFAIISSRASRLHELRDAGHESAEIALKLLENPGKFLSAIQVGITLISTLAGAFSGLVFSAPFAALLATIPPLAPYSGQLALATVVVTVTFVTLVAGELAPKKIALQHPEKITLKIAASIDLLCRLSAPAVNLINGSTDMLLRMLGIKSGEKPQVSDEEVMLMIRQGAKKGVFESVEYDMVARIFRLSDKQASAMMTPRSETDWLDLDNSDEEINTVILASGRSRFPVAEKNLDNLLGIVRSVDLVSFQLTGKGGLREAIRASMKTPLFVPESVPAFHVLELFRKNRAHLALVIDEHGSIQGTITLTDVLESIVGEVPADDSEEDEHRIVRRSLRTWLVDGLVPVDEFLGAFELETDDFSEGKDAPYDTMGGFMMTRLGEVPSVGDSLQWRDISFRVIKMNGQRVERILVELNAETADAINRKQSDI</sequence>
<name>A0A432AUD9_CHLPH</name>
<dbReference type="GO" id="GO:0050660">
    <property type="term" value="F:flavin adenine dinucleotide binding"/>
    <property type="evidence" value="ECO:0007669"/>
    <property type="project" value="InterPro"/>
</dbReference>
<evidence type="ECO:0000256" key="7">
    <source>
        <dbReference type="ARBA" id="ARBA00023136"/>
    </source>
</evidence>
<comment type="caution">
    <text evidence="14">The sequence shown here is derived from an EMBL/GenBank/DDBJ whole genome shotgun (WGS) entry which is preliminary data.</text>
</comment>
<keyword evidence="6 8" id="KW-0129">CBS domain</keyword>
<evidence type="ECO:0000256" key="3">
    <source>
        <dbReference type="ARBA" id="ARBA00022692"/>
    </source>
</evidence>
<dbReference type="PANTHER" id="PTHR43099:SF5">
    <property type="entry name" value="HLYC_CORC FAMILY TRANSPORTER"/>
    <property type="match status" value="1"/>
</dbReference>
<evidence type="ECO:0000313" key="16">
    <source>
        <dbReference type="Proteomes" id="UP000489351"/>
    </source>
</evidence>